<feature type="region of interest" description="Disordered" evidence="1">
    <location>
        <begin position="109"/>
        <end position="241"/>
    </location>
</feature>
<keyword evidence="2" id="KW-0732">Signal</keyword>
<name>A0A9W8IHU6_9FUNG</name>
<dbReference type="AlphaFoldDB" id="A0A9W8IHU6"/>
<organism evidence="3 4">
    <name type="scientific">Coemansia brasiliensis</name>
    <dbReference type="NCBI Taxonomy" id="2650707"/>
    <lineage>
        <taxon>Eukaryota</taxon>
        <taxon>Fungi</taxon>
        <taxon>Fungi incertae sedis</taxon>
        <taxon>Zoopagomycota</taxon>
        <taxon>Kickxellomycotina</taxon>
        <taxon>Kickxellomycetes</taxon>
        <taxon>Kickxellales</taxon>
        <taxon>Kickxellaceae</taxon>
        <taxon>Coemansia</taxon>
    </lineage>
</organism>
<feature type="compositionally biased region" description="Acidic residues" evidence="1">
    <location>
        <begin position="175"/>
        <end position="190"/>
    </location>
</feature>
<proteinExistence type="predicted"/>
<reference evidence="3" key="1">
    <citation type="submission" date="2022-07" db="EMBL/GenBank/DDBJ databases">
        <title>Phylogenomic reconstructions and comparative analyses of Kickxellomycotina fungi.</title>
        <authorList>
            <person name="Reynolds N.K."/>
            <person name="Stajich J.E."/>
            <person name="Barry K."/>
            <person name="Grigoriev I.V."/>
            <person name="Crous P."/>
            <person name="Smith M.E."/>
        </authorList>
    </citation>
    <scope>NUCLEOTIDE SEQUENCE</scope>
    <source>
        <strain evidence="3">NRRL 1566</strain>
    </source>
</reference>
<comment type="caution">
    <text evidence="3">The sequence shown here is derived from an EMBL/GenBank/DDBJ whole genome shotgun (WGS) entry which is preliminary data.</text>
</comment>
<evidence type="ECO:0000256" key="2">
    <source>
        <dbReference type="SAM" id="SignalP"/>
    </source>
</evidence>
<dbReference type="Proteomes" id="UP001139887">
    <property type="component" value="Unassembled WGS sequence"/>
</dbReference>
<evidence type="ECO:0000313" key="3">
    <source>
        <dbReference type="EMBL" id="KAJ2851057.1"/>
    </source>
</evidence>
<sequence length="241" mass="25162">MKFTVSAAILATIAALASSVVGQSVDWHSQAVQQCALQDWAQIKSVVDEKLAANWKFLPTYIKDNLSKAGVVDANGSLLDSPTAEQVVILAEAFPSGIFHPFADSIVSECLANPPQPSSDEPTDSEEPSPSDEPSNSEGPSDSEEPSSSDEPSGSEEPSSSDEPSDSEGPSSSDEPSDSEEPSASDEPTDSQEPSASDEPTDSEGPSNSDEEQPSSTAPPPYSSSDEPSSTPVKCIPKPQY</sequence>
<feature type="chain" id="PRO_5040918222" evidence="2">
    <location>
        <begin position="23"/>
        <end position="241"/>
    </location>
</feature>
<feature type="signal peptide" evidence="2">
    <location>
        <begin position="1"/>
        <end position="22"/>
    </location>
</feature>
<evidence type="ECO:0000256" key="1">
    <source>
        <dbReference type="SAM" id="MobiDB-lite"/>
    </source>
</evidence>
<keyword evidence="4" id="KW-1185">Reference proteome</keyword>
<gene>
    <name evidence="3" type="ORF">IWW36_001404</name>
</gene>
<evidence type="ECO:0000313" key="4">
    <source>
        <dbReference type="Proteomes" id="UP001139887"/>
    </source>
</evidence>
<protein>
    <submittedName>
        <fullName evidence="3">Uncharacterized protein</fullName>
    </submittedName>
</protein>
<dbReference type="OrthoDB" id="5595268at2759"/>
<feature type="compositionally biased region" description="Low complexity" evidence="1">
    <location>
        <begin position="149"/>
        <end position="158"/>
    </location>
</feature>
<accession>A0A9W8IHU6</accession>
<feature type="compositionally biased region" description="Acidic residues" evidence="1">
    <location>
        <begin position="121"/>
        <end position="130"/>
    </location>
</feature>
<feature type="compositionally biased region" description="Low complexity" evidence="1">
    <location>
        <begin position="223"/>
        <end position="232"/>
    </location>
</feature>
<dbReference type="EMBL" id="JANBUW010000018">
    <property type="protein sequence ID" value="KAJ2851057.1"/>
    <property type="molecule type" value="Genomic_DNA"/>
</dbReference>